<dbReference type="AlphaFoldDB" id="A0A401V1U4"/>
<dbReference type="RefSeq" id="WP_124343380.1">
    <property type="nucleotide sequence ID" value="NZ_BHYL01000204.1"/>
</dbReference>
<organism evidence="2 3">
    <name type="scientific">Cellulomonas algicola</name>
    <dbReference type="NCBI Taxonomy" id="2071633"/>
    <lineage>
        <taxon>Bacteria</taxon>
        <taxon>Bacillati</taxon>
        <taxon>Actinomycetota</taxon>
        <taxon>Actinomycetes</taxon>
        <taxon>Micrococcales</taxon>
        <taxon>Cellulomonadaceae</taxon>
        <taxon>Cellulomonas</taxon>
    </lineage>
</organism>
<protein>
    <recommendedName>
        <fullName evidence="1">GH16 domain-containing protein</fullName>
    </recommendedName>
</protein>
<dbReference type="GO" id="GO:0005975">
    <property type="term" value="P:carbohydrate metabolic process"/>
    <property type="evidence" value="ECO:0007669"/>
    <property type="project" value="InterPro"/>
</dbReference>
<comment type="caution">
    <text evidence="2">The sequence shown here is derived from an EMBL/GenBank/DDBJ whole genome shotgun (WGS) entry which is preliminary data.</text>
</comment>
<keyword evidence="3" id="KW-1185">Reference proteome</keyword>
<dbReference type="EMBL" id="BHYL01000204">
    <property type="protein sequence ID" value="GCD20872.1"/>
    <property type="molecule type" value="Genomic_DNA"/>
</dbReference>
<dbReference type="InterPro" id="IPR000757">
    <property type="entry name" value="Beta-glucanase-like"/>
</dbReference>
<dbReference type="OrthoDB" id="9809583at2"/>
<sequence length="255" mass="28051">MPGTRTTFDDDFDGDDLDRSVWSPHYLPAWSSRAQSAATYEVRDSCLRLSIPRDQPLWCAGDHEPPLRVSAVQSANRSGPVGSTDGQQPYREGLVVREQQDELLGWTPGPGYVEMRARAVLSPRSMVSLWMVGLEDVPERCAEICVMEVFGDAVVPGESAAVGMGLHAFRDPGVREDFAAPRLAIDVAQPHTYAVRWTDEHATFSVDGTVVRRCGGPPTYPLQLMIGVFDFPDRATPGDDTVPELVVDHVRGWTT</sequence>
<feature type="domain" description="GH16" evidence="1">
    <location>
        <begin position="1"/>
        <end position="255"/>
    </location>
</feature>
<evidence type="ECO:0000313" key="2">
    <source>
        <dbReference type="EMBL" id="GCD20872.1"/>
    </source>
</evidence>
<dbReference type="Proteomes" id="UP000288246">
    <property type="component" value="Unassembled WGS sequence"/>
</dbReference>
<dbReference type="Pfam" id="PF00722">
    <property type="entry name" value="Glyco_hydro_16"/>
    <property type="match status" value="1"/>
</dbReference>
<evidence type="ECO:0000313" key="3">
    <source>
        <dbReference type="Proteomes" id="UP000288246"/>
    </source>
</evidence>
<dbReference type="Gene3D" id="2.60.120.200">
    <property type="match status" value="1"/>
</dbReference>
<dbReference type="GO" id="GO:0004553">
    <property type="term" value="F:hydrolase activity, hydrolyzing O-glycosyl compounds"/>
    <property type="evidence" value="ECO:0007669"/>
    <property type="project" value="InterPro"/>
</dbReference>
<accession>A0A401V1U4</accession>
<proteinExistence type="predicted"/>
<name>A0A401V1U4_9CELL</name>
<dbReference type="SUPFAM" id="SSF49899">
    <property type="entry name" value="Concanavalin A-like lectins/glucanases"/>
    <property type="match status" value="1"/>
</dbReference>
<dbReference type="InterPro" id="IPR013320">
    <property type="entry name" value="ConA-like_dom_sf"/>
</dbReference>
<dbReference type="PROSITE" id="PS51762">
    <property type="entry name" value="GH16_2"/>
    <property type="match status" value="1"/>
</dbReference>
<evidence type="ECO:0000259" key="1">
    <source>
        <dbReference type="PROSITE" id="PS51762"/>
    </source>
</evidence>
<reference evidence="2 3" key="1">
    <citation type="submission" date="2018-11" db="EMBL/GenBank/DDBJ databases">
        <title>Draft genome sequence of Cellulomonas takizawaensis strain TKZ-21.</title>
        <authorList>
            <person name="Yamamura H."/>
            <person name="Hayashi T."/>
            <person name="Hamada M."/>
            <person name="Serisawa Y."/>
            <person name="Matsuyama K."/>
            <person name="Nakagawa Y."/>
            <person name="Otoguro M."/>
            <person name="Yanagida F."/>
            <person name="Hayakawa M."/>
        </authorList>
    </citation>
    <scope>NUCLEOTIDE SEQUENCE [LARGE SCALE GENOMIC DNA]</scope>
    <source>
        <strain evidence="2 3">TKZ-21</strain>
    </source>
</reference>
<gene>
    <name evidence="2" type="ORF">CTKZ_24340</name>
</gene>
<dbReference type="CDD" id="cd00413">
    <property type="entry name" value="Glyco_hydrolase_16"/>
    <property type="match status" value="1"/>
</dbReference>